<organism evidence="3 4">
    <name type="scientific">Paenibacillus urinalis</name>
    <dbReference type="NCBI Taxonomy" id="521520"/>
    <lineage>
        <taxon>Bacteria</taxon>
        <taxon>Bacillati</taxon>
        <taxon>Bacillota</taxon>
        <taxon>Bacilli</taxon>
        <taxon>Bacillales</taxon>
        <taxon>Paenibacillaceae</taxon>
        <taxon>Paenibacillus</taxon>
    </lineage>
</organism>
<sequence length="148" mass="16811">MKIRKWLVLCTMSLVIFIAAGCTEEKKKIESDIVNEGAVSIQLESIDSYFSPGDKPFTLQTIVDRDEVEQFVQAINQAQERLGMLDYSPMFEMNITYSDGTSELYHLNVVNGEVARGLLVRLGEQYAAYEIPEDAYAELARLIYNEIE</sequence>
<protein>
    <recommendedName>
        <fullName evidence="2">YhfM-like domain-containing protein</fullName>
    </recommendedName>
</protein>
<dbReference type="PROSITE" id="PS51257">
    <property type="entry name" value="PROKAR_LIPOPROTEIN"/>
    <property type="match status" value="1"/>
</dbReference>
<reference evidence="3 4" key="1">
    <citation type="submission" date="2023-02" db="EMBL/GenBank/DDBJ databases">
        <title>Pathogen: clinical or host-associated sample.</title>
        <authorList>
            <person name="Hergert J."/>
            <person name="Casey R."/>
            <person name="Wagner J."/>
            <person name="Young E.L."/>
            <person name="Oakeson K.F."/>
        </authorList>
    </citation>
    <scope>NUCLEOTIDE SEQUENCE [LARGE SCALE GENOMIC DNA]</scope>
    <source>
        <strain evidence="3 4">2022CK-00829</strain>
    </source>
</reference>
<feature type="signal peptide" evidence="1">
    <location>
        <begin position="1"/>
        <end position="20"/>
    </location>
</feature>
<evidence type="ECO:0000313" key="4">
    <source>
        <dbReference type="Proteomes" id="UP001221519"/>
    </source>
</evidence>
<feature type="domain" description="YhfM-like" evidence="2">
    <location>
        <begin position="58"/>
        <end position="145"/>
    </location>
</feature>
<name>A0ABY7XD11_9BACL</name>
<evidence type="ECO:0000259" key="2">
    <source>
        <dbReference type="Pfam" id="PF26353"/>
    </source>
</evidence>
<keyword evidence="4" id="KW-1185">Reference proteome</keyword>
<feature type="chain" id="PRO_5046369374" description="YhfM-like domain-containing protein" evidence="1">
    <location>
        <begin position="21"/>
        <end position="148"/>
    </location>
</feature>
<proteinExistence type="predicted"/>
<keyword evidence="1" id="KW-0732">Signal</keyword>
<accession>A0ABY7XD11</accession>
<dbReference type="InterPro" id="IPR058780">
    <property type="entry name" value="YhfM-like_dom"/>
</dbReference>
<evidence type="ECO:0000313" key="3">
    <source>
        <dbReference type="EMBL" id="WDI03683.1"/>
    </source>
</evidence>
<dbReference type="RefSeq" id="WP_274336835.1">
    <property type="nucleotide sequence ID" value="NZ_CP118106.1"/>
</dbReference>
<dbReference type="Pfam" id="PF26353">
    <property type="entry name" value="YhfM"/>
    <property type="match status" value="1"/>
</dbReference>
<gene>
    <name evidence="3" type="ORF">PUW25_06930</name>
</gene>
<evidence type="ECO:0000256" key="1">
    <source>
        <dbReference type="SAM" id="SignalP"/>
    </source>
</evidence>
<dbReference type="Proteomes" id="UP001221519">
    <property type="component" value="Chromosome"/>
</dbReference>
<dbReference type="EMBL" id="CP118108">
    <property type="protein sequence ID" value="WDI03683.1"/>
    <property type="molecule type" value="Genomic_DNA"/>
</dbReference>